<dbReference type="RefSeq" id="WP_174138971.1">
    <property type="nucleotide sequence ID" value="NZ_JABUFE010000008.1"/>
</dbReference>
<reference evidence="2 3" key="1">
    <citation type="submission" date="2020-06" db="EMBL/GenBank/DDBJ databases">
        <title>Sulfitobacter algicola sp. nov., isolated from green algae.</title>
        <authorList>
            <person name="Wang C."/>
        </authorList>
    </citation>
    <scope>NUCLEOTIDE SEQUENCE [LARGE SCALE GENOMIC DNA]</scope>
    <source>
        <strain evidence="2 3">1151</strain>
    </source>
</reference>
<dbReference type="SMART" id="SM00849">
    <property type="entry name" value="Lactamase_B"/>
    <property type="match status" value="1"/>
</dbReference>
<proteinExistence type="predicted"/>
<dbReference type="InterPro" id="IPR001279">
    <property type="entry name" value="Metallo-B-lactamas"/>
</dbReference>
<accession>A0ABX2ISD8</accession>
<organism evidence="2 3">
    <name type="scientific">Parasulfitobacter algicola</name>
    <dbReference type="NCBI Taxonomy" id="2614809"/>
    <lineage>
        <taxon>Bacteria</taxon>
        <taxon>Pseudomonadati</taxon>
        <taxon>Pseudomonadota</taxon>
        <taxon>Alphaproteobacteria</taxon>
        <taxon>Rhodobacterales</taxon>
        <taxon>Roseobacteraceae</taxon>
        <taxon>Parasulfitobacter</taxon>
    </lineage>
</organism>
<dbReference type="Pfam" id="PF17778">
    <property type="entry name" value="WHD_BLACT"/>
    <property type="match status" value="1"/>
</dbReference>
<feature type="domain" description="Metallo-beta-lactamase" evidence="1">
    <location>
        <begin position="23"/>
        <end position="201"/>
    </location>
</feature>
<evidence type="ECO:0000259" key="1">
    <source>
        <dbReference type="SMART" id="SM00849"/>
    </source>
</evidence>
<dbReference type="InterPro" id="IPR050662">
    <property type="entry name" value="Sec-metab_biosynth-thioest"/>
</dbReference>
<sequence>MMMQLQDGLRAIRAPNPSPMTFSGTMTYVLGQTDLTVIDPGPDLPQHLDAILDALGPEQRITHILVTHSHVDHSSLAPALAAKTRAPIIAFGDSRAGRSDIMSKLHNIGGGEGIHDGFQPDITVKDGEIIQTAAGAIQAIWTPGHLGNHLCFKWQDAIFTGDHVMGWATSLVSPPDGNLTDFMTSCRKLQTIPTQVFYPGHGDPIENPMARLTDLIAHRQGREDQIKSALGHADATARELARSIYTEVAPALLPAAERNVLAHLIDLYERNIVTCQLPLTQTSKFKLIN</sequence>
<dbReference type="SUPFAM" id="SSF56281">
    <property type="entry name" value="Metallo-hydrolase/oxidoreductase"/>
    <property type="match status" value="1"/>
</dbReference>
<dbReference type="PANTHER" id="PTHR23131">
    <property type="entry name" value="ENDORIBONUCLEASE LACTB2"/>
    <property type="match status" value="1"/>
</dbReference>
<dbReference type="Gene3D" id="1.10.10.10">
    <property type="entry name" value="Winged helix-like DNA-binding domain superfamily/Winged helix DNA-binding domain"/>
    <property type="match status" value="1"/>
</dbReference>
<dbReference type="Gene3D" id="3.60.15.10">
    <property type="entry name" value="Ribonuclease Z/Hydroxyacylglutathione hydrolase-like"/>
    <property type="match status" value="1"/>
</dbReference>
<dbReference type="InterPro" id="IPR036388">
    <property type="entry name" value="WH-like_DNA-bd_sf"/>
</dbReference>
<comment type="caution">
    <text evidence="2">The sequence shown here is derived from an EMBL/GenBank/DDBJ whole genome shotgun (WGS) entry which is preliminary data.</text>
</comment>
<keyword evidence="3" id="KW-1185">Reference proteome</keyword>
<evidence type="ECO:0000313" key="3">
    <source>
        <dbReference type="Proteomes" id="UP000777935"/>
    </source>
</evidence>
<name>A0ABX2ISD8_9RHOB</name>
<gene>
    <name evidence="2" type="ORF">HRQ87_13505</name>
</gene>
<dbReference type="Proteomes" id="UP000777935">
    <property type="component" value="Unassembled WGS sequence"/>
</dbReference>
<dbReference type="CDD" id="cd16278">
    <property type="entry name" value="metallo-hydrolase-like_MBL-fold"/>
    <property type="match status" value="1"/>
</dbReference>
<dbReference type="PANTHER" id="PTHR23131:SF0">
    <property type="entry name" value="ENDORIBONUCLEASE LACTB2"/>
    <property type="match status" value="1"/>
</dbReference>
<protein>
    <submittedName>
        <fullName evidence="2">MBL fold metallo-hydrolase</fullName>
    </submittedName>
</protein>
<dbReference type="InterPro" id="IPR041516">
    <property type="entry name" value="LACTB2_WH"/>
</dbReference>
<evidence type="ECO:0000313" key="2">
    <source>
        <dbReference type="EMBL" id="NSX55817.1"/>
    </source>
</evidence>
<dbReference type="InterPro" id="IPR036866">
    <property type="entry name" value="RibonucZ/Hydroxyglut_hydro"/>
</dbReference>
<dbReference type="EMBL" id="JABUFE010000008">
    <property type="protein sequence ID" value="NSX55817.1"/>
    <property type="molecule type" value="Genomic_DNA"/>
</dbReference>
<dbReference type="Pfam" id="PF00753">
    <property type="entry name" value="Lactamase_B"/>
    <property type="match status" value="1"/>
</dbReference>